<gene>
    <name evidence="2" type="primary">LOC107781826</name>
</gene>
<reference evidence="1" key="1">
    <citation type="journal article" date="2014" name="Nat. Commun.">
        <title>The tobacco genome sequence and its comparison with those of tomato and potato.</title>
        <authorList>
            <person name="Sierro N."/>
            <person name="Battey J.N."/>
            <person name="Ouadi S."/>
            <person name="Bakaher N."/>
            <person name="Bovet L."/>
            <person name="Willig A."/>
            <person name="Goepfert S."/>
            <person name="Peitsch M.C."/>
            <person name="Ivanov N.V."/>
        </authorList>
    </citation>
    <scope>NUCLEOTIDE SEQUENCE [LARGE SCALE GENOMIC DNA]</scope>
</reference>
<evidence type="ECO:0000313" key="2">
    <source>
        <dbReference type="RefSeq" id="XP_075106110.1"/>
    </source>
</evidence>
<organism evidence="1 2">
    <name type="scientific">Nicotiana tabacum</name>
    <name type="common">Common tobacco</name>
    <dbReference type="NCBI Taxonomy" id="4097"/>
    <lineage>
        <taxon>Eukaryota</taxon>
        <taxon>Viridiplantae</taxon>
        <taxon>Streptophyta</taxon>
        <taxon>Embryophyta</taxon>
        <taxon>Tracheophyta</taxon>
        <taxon>Spermatophyta</taxon>
        <taxon>Magnoliopsida</taxon>
        <taxon>eudicotyledons</taxon>
        <taxon>Gunneridae</taxon>
        <taxon>Pentapetalae</taxon>
        <taxon>asterids</taxon>
        <taxon>lamiids</taxon>
        <taxon>Solanales</taxon>
        <taxon>Solanaceae</taxon>
        <taxon>Nicotianoideae</taxon>
        <taxon>Nicotianeae</taxon>
        <taxon>Nicotiana</taxon>
    </lineage>
</organism>
<accession>A0AC58U9H0</accession>
<reference evidence="2" key="2">
    <citation type="submission" date="2025-08" db="UniProtKB">
        <authorList>
            <consortium name="RefSeq"/>
        </authorList>
    </citation>
    <scope>IDENTIFICATION</scope>
    <source>
        <tissue evidence="2">Leaf</tissue>
    </source>
</reference>
<sequence length="129" mass="14332">MEGYERRQTLVLPNRKTTMGGDKMSNGLIKSACDAQLDLFGTCKPAAHLANKSTQGKEHMRMHIEPQGENIFRRELLNPIRHLNAPSNPSLKLSRRPSKDSSLVSKLMLSARLSHAILPLCTNLKTSAI</sequence>
<evidence type="ECO:0000313" key="1">
    <source>
        <dbReference type="Proteomes" id="UP000790787"/>
    </source>
</evidence>
<proteinExistence type="predicted"/>
<protein>
    <submittedName>
        <fullName evidence="2">Uncharacterized protein LOC107781826</fullName>
    </submittedName>
</protein>
<name>A0AC58U9H0_TOBAC</name>
<dbReference type="RefSeq" id="XP_075106110.1">
    <property type="nucleotide sequence ID" value="XM_075250009.1"/>
</dbReference>
<dbReference type="Proteomes" id="UP000790787">
    <property type="component" value="Chromosome 3"/>
</dbReference>
<keyword evidence="1" id="KW-1185">Reference proteome</keyword>